<dbReference type="GO" id="GO:0006508">
    <property type="term" value="P:proteolysis"/>
    <property type="evidence" value="ECO:0007669"/>
    <property type="project" value="UniProtKB-KW"/>
</dbReference>
<reference evidence="6 7" key="1">
    <citation type="submission" date="2019-08" db="EMBL/GenBank/DDBJ databases">
        <title>In-depth cultivation of the pig gut microbiome towards novel bacterial diversity and tailored functional studies.</title>
        <authorList>
            <person name="Wylensek D."/>
            <person name="Hitch T.C.A."/>
            <person name="Clavel T."/>
        </authorList>
    </citation>
    <scope>NUCLEOTIDE SEQUENCE [LARGE SCALE GENOMIC DNA]</scope>
    <source>
        <strain evidence="6 7">Med78-601-WT-4W-RMD-3</strain>
    </source>
</reference>
<dbReference type="GO" id="GO:0008237">
    <property type="term" value="F:metallopeptidase activity"/>
    <property type="evidence" value="ECO:0007669"/>
    <property type="project" value="UniProtKB-KW"/>
</dbReference>
<dbReference type="Gene3D" id="2.30.40.10">
    <property type="entry name" value="Urease, subunit C, domain 1"/>
    <property type="match status" value="1"/>
</dbReference>
<comment type="PTM">
    <text evidence="1">Carboxylation allows a single lysine to coordinate two zinc ions.</text>
</comment>
<proteinExistence type="inferred from homology"/>
<dbReference type="GO" id="GO:0016810">
    <property type="term" value="F:hydrolase activity, acting on carbon-nitrogen (but not peptide) bonds"/>
    <property type="evidence" value="ECO:0007669"/>
    <property type="project" value="InterPro"/>
</dbReference>
<dbReference type="GO" id="GO:0046872">
    <property type="term" value="F:metal ion binding"/>
    <property type="evidence" value="ECO:0007669"/>
    <property type="project" value="UniProtKB-KW"/>
</dbReference>
<protein>
    <recommendedName>
        <fullName evidence="1">Isoaspartyl dipeptidase</fullName>
        <ecNumber evidence="1">3.4.19.-</ecNumber>
    </recommendedName>
</protein>
<evidence type="ECO:0000259" key="5">
    <source>
        <dbReference type="Pfam" id="PF01979"/>
    </source>
</evidence>
<dbReference type="InterPro" id="IPR006680">
    <property type="entry name" value="Amidohydro-rel"/>
</dbReference>
<dbReference type="PANTHER" id="PTHR11647">
    <property type="entry name" value="HYDRANTOINASE/DIHYDROPYRIMIDINASE FAMILY MEMBER"/>
    <property type="match status" value="1"/>
</dbReference>
<keyword evidence="1 6" id="KW-0378">Hydrolase</keyword>
<evidence type="ECO:0000313" key="7">
    <source>
        <dbReference type="Proteomes" id="UP000462760"/>
    </source>
</evidence>
<dbReference type="Pfam" id="PF01979">
    <property type="entry name" value="Amidohydro_1"/>
    <property type="match status" value="1"/>
</dbReference>
<comment type="caution">
    <text evidence="6">The sequence shown here is derived from an EMBL/GenBank/DDBJ whole genome shotgun (WGS) entry which is preliminary data.</text>
</comment>
<keyword evidence="1 4" id="KW-0479">Metal-binding</keyword>
<comment type="function">
    <text evidence="1">Catalyzes the hydrolytic cleavage of a subset of L-isoaspartyl (L-beta-aspartyl) dipeptides. Used to degrade proteins damaged by L-isoaspartyl residues formation.</text>
</comment>
<dbReference type="NCBIfam" id="TIGR01975">
    <property type="entry name" value="isoAsp_dipep"/>
    <property type="match status" value="1"/>
</dbReference>
<dbReference type="GO" id="GO:0008798">
    <property type="term" value="F:beta-aspartyl-peptidase activity"/>
    <property type="evidence" value="ECO:0007669"/>
    <property type="project" value="InterPro"/>
</dbReference>
<sequence length="390" mass="42032">MLKLIKNGKVYSPTYLGKKDILIVGDKIGYVVDNLQVPEDFVHMEIIDAKGKYVVPGFIDSHVHISGGGGEGGFKTRTPEIQLTDITLGGVTTVVGVLGTDGTTRNGCNLLAKARGLEEEGITTYMYTGSYQVPTRTITGSVLDDIVLIDKVIGAGEIAMSDHRSSQPRVDELAKLVADARVGGILSGKAGVVNIHMGDGERQLDFIEEIVESTEIPITQFIPTHMNRNGSLFKRAIEFGKNGGIIDFTTSTTKKFLEEGEAKCSKALKIALEEGVSGNNITFSSDGQGSLPEFNEKGEFIGIGIGKVTSLYSEVKDAIVSENIPMEKALRVITANPADILKLKDKGHIEKGKDADIVLLDEDTFEIDTVIARGQVMIKNKEVVVKGTFE</sequence>
<name>A0A844FJS4_9FIRM</name>
<accession>A0A844FJS4</accession>
<dbReference type="InterPro" id="IPR032466">
    <property type="entry name" value="Metal_Hydrolase"/>
</dbReference>
<comment type="subcellular location">
    <subcellularLocation>
        <location evidence="1">Cytoplasm</location>
    </subcellularLocation>
</comment>
<feature type="binding site" evidence="3">
    <location>
        <position position="290"/>
    </location>
    <ligand>
        <name>substrate</name>
    </ligand>
</feature>
<dbReference type="InterPro" id="IPR050378">
    <property type="entry name" value="Metallo-dep_Hydrolases_sf"/>
</dbReference>
<evidence type="ECO:0000256" key="4">
    <source>
        <dbReference type="PIRSR" id="PIRSR001238-3"/>
    </source>
</evidence>
<dbReference type="GO" id="GO:0005737">
    <property type="term" value="C:cytoplasm"/>
    <property type="evidence" value="ECO:0007669"/>
    <property type="project" value="UniProtKB-SubCell"/>
</dbReference>
<comment type="cofactor">
    <cofactor evidence="1 4">
        <name>Zn(2+)</name>
        <dbReference type="ChEBI" id="CHEBI:29105"/>
    </cofactor>
    <text evidence="1 4">Binds 2 Zn(2+) ions per subunit.</text>
</comment>
<dbReference type="SUPFAM" id="SSF51338">
    <property type="entry name" value="Composite domain of metallo-dependent hydrolases"/>
    <property type="match status" value="1"/>
</dbReference>
<keyword evidence="1 4" id="KW-0862">Zinc</keyword>
<dbReference type="EMBL" id="VULR01000018">
    <property type="protein sequence ID" value="MSS44191.1"/>
    <property type="molecule type" value="Genomic_DNA"/>
</dbReference>
<feature type="active site" description="Proton acceptor" evidence="2">
    <location>
        <position position="286"/>
    </location>
</feature>
<feature type="binding site" evidence="4">
    <location>
        <position position="62"/>
    </location>
    <ligand>
        <name>Zn(2+)</name>
        <dbReference type="ChEBI" id="CHEBI:29105"/>
        <label>1</label>
        <note>catalytic</note>
    </ligand>
</feature>
<dbReference type="PIRSF" id="PIRSF001238">
    <property type="entry name" value="IadA"/>
    <property type="match status" value="1"/>
</dbReference>
<feature type="binding site" evidence="3">
    <location>
        <position position="100"/>
    </location>
    <ligand>
        <name>substrate</name>
    </ligand>
</feature>
<feature type="domain" description="Amidohydrolase-related" evidence="5">
    <location>
        <begin position="53"/>
        <end position="376"/>
    </location>
</feature>
<dbReference type="RefSeq" id="WP_154484862.1">
    <property type="nucleotide sequence ID" value="NZ_VULR01000018.1"/>
</dbReference>
<feature type="binding site" evidence="3">
    <location>
        <begin position="69"/>
        <end position="71"/>
    </location>
    <ligand>
        <name>substrate</name>
    </ligand>
</feature>
<organism evidence="6 7">
    <name type="scientific">Anaerosalibacter bizertensis</name>
    <dbReference type="NCBI Taxonomy" id="932217"/>
    <lineage>
        <taxon>Bacteria</taxon>
        <taxon>Bacillati</taxon>
        <taxon>Bacillota</taxon>
        <taxon>Tissierellia</taxon>
        <taxon>Tissierellales</taxon>
        <taxon>Sporanaerobacteraceae</taxon>
        <taxon>Anaerosalibacter</taxon>
    </lineage>
</organism>
<evidence type="ECO:0000256" key="2">
    <source>
        <dbReference type="PIRSR" id="PIRSR001238-1"/>
    </source>
</evidence>
<dbReference type="Gene3D" id="3.20.20.140">
    <property type="entry name" value="Metal-dependent hydrolases"/>
    <property type="match status" value="1"/>
</dbReference>
<comment type="similarity">
    <text evidence="1">Belongs to the peptidase M38 family.</text>
</comment>
<gene>
    <name evidence="6" type="ORF">FYJ27_10790</name>
</gene>
<feature type="binding site" evidence="4">
    <location>
        <position position="286"/>
    </location>
    <ligand>
        <name>Zn(2+)</name>
        <dbReference type="ChEBI" id="CHEBI:29105"/>
        <label>1</label>
        <note>catalytic</note>
    </ligand>
</feature>
<dbReference type="EC" id="3.4.19.-" evidence="1"/>
<feature type="binding site" evidence="3">
    <location>
        <position position="228"/>
    </location>
    <ligand>
        <name>substrate</name>
    </ligand>
</feature>
<dbReference type="SUPFAM" id="SSF51556">
    <property type="entry name" value="Metallo-dependent hydrolases"/>
    <property type="match status" value="1"/>
</dbReference>
<feature type="binding site" evidence="4">
    <location>
        <position position="225"/>
    </location>
    <ligand>
        <name>Zn(2+)</name>
        <dbReference type="ChEBI" id="CHEBI:29105"/>
        <label>2</label>
        <note>catalytic</note>
    </ligand>
</feature>
<feature type="binding site" evidence="4">
    <location>
        <position position="196"/>
    </location>
    <ligand>
        <name>Zn(2+)</name>
        <dbReference type="ChEBI" id="CHEBI:29105"/>
        <label>2</label>
        <note>catalytic</note>
    </ligand>
</feature>
<dbReference type="AlphaFoldDB" id="A0A844FJS4"/>
<keyword evidence="1" id="KW-0645">Protease</keyword>
<evidence type="ECO:0000256" key="1">
    <source>
        <dbReference type="PIRNR" id="PIRNR001238"/>
    </source>
</evidence>
<dbReference type="OrthoDB" id="9775607at2"/>
<evidence type="ECO:0000256" key="3">
    <source>
        <dbReference type="PIRSR" id="PIRSR001238-2"/>
    </source>
</evidence>
<dbReference type="InterPro" id="IPR010229">
    <property type="entry name" value="Pept_M38_dipep"/>
</dbReference>
<dbReference type="PANTHER" id="PTHR11647:SF1">
    <property type="entry name" value="COLLAPSIN RESPONSE MEDIATOR PROTEIN"/>
    <property type="match status" value="1"/>
</dbReference>
<dbReference type="InterPro" id="IPR011059">
    <property type="entry name" value="Metal-dep_hydrolase_composite"/>
</dbReference>
<feature type="binding site" evidence="3">
    <location>
        <position position="131"/>
    </location>
    <ligand>
        <name>substrate</name>
    </ligand>
</feature>
<dbReference type="Proteomes" id="UP000462760">
    <property type="component" value="Unassembled WGS sequence"/>
</dbReference>
<feature type="binding site" evidence="3">
    <location>
        <position position="164"/>
    </location>
    <ligand>
        <name>substrate</name>
    </ligand>
</feature>
<feature type="binding site" evidence="4">
    <location>
        <position position="64"/>
    </location>
    <ligand>
        <name>Zn(2+)</name>
        <dbReference type="ChEBI" id="CHEBI:29105"/>
        <label>1</label>
        <note>catalytic</note>
    </ligand>
</feature>
<evidence type="ECO:0000313" key="6">
    <source>
        <dbReference type="EMBL" id="MSS44191.1"/>
    </source>
</evidence>
<keyword evidence="1" id="KW-0482">Metalloprotease</keyword>